<organism evidence="1 2">
    <name type="scientific">Zymoseptoria tritici (strain CBS 115943 / IPO323)</name>
    <name type="common">Speckled leaf blotch fungus</name>
    <name type="synonym">Septoria tritici</name>
    <dbReference type="NCBI Taxonomy" id="336722"/>
    <lineage>
        <taxon>Eukaryota</taxon>
        <taxon>Fungi</taxon>
        <taxon>Dikarya</taxon>
        <taxon>Ascomycota</taxon>
        <taxon>Pezizomycotina</taxon>
        <taxon>Dothideomycetes</taxon>
        <taxon>Dothideomycetidae</taxon>
        <taxon>Mycosphaerellales</taxon>
        <taxon>Mycosphaerellaceae</taxon>
        <taxon>Zymoseptoria</taxon>
    </lineage>
</organism>
<dbReference type="AlphaFoldDB" id="F9XIX6"/>
<dbReference type="HOGENOM" id="CLU_1235898_0_0_1"/>
<sequence length="224" mass="24780">MDHRMYAAQCPLTSMAFRVLARRGDVWLTCPTLQARNPGGQMDMGSVPNHLQYRRIAGAWKSVFCDWNAALTRRDSFIGQGADDVVILALDLEYYCRPGHGSLEGVLNAYSFADVQNMPKLQFYGYPNGPLRGFAKEYLLPHGIPQGAVVACIPALGQLTDVGIHLGLLRVPGALVSEAGGTEAALKTWIREEVYSVTGVWNEQMVQRLMRAMCVEAWDYDLAL</sequence>
<proteinExistence type="predicted"/>
<dbReference type="InParanoid" id="F9XIX6"/>
<dbReference type="EMBL" id="CM001204">
    <property type="protein sequence ID" value="EGP84407.1"/>
    <property type="molecule type" value="Genomic_DNA"/>
</dbReference>
<dbReference type="OrthoDB" id="10476205at2759"/>
<dbReference type="KEGG" id="ztr:MYCGRDRAFT_110786"/>
<dbReference type="RefSeq" id="XP_003849431.1">
    <property type="nucleotide sequence ID" value="XM_003849383.1"/>
</dbReference>
<keyword evidence="2" id="KW-1185">Reference proteome</keyword>
<accession>F9XIX6</accession>
<evidence type="ECO:0000313" key="1">
    <source>
        <dbReference type="EMBL" id="EGP84407.1"/>
    </source>
</evidence>
<protein>
    <submittedName>
        <fullName evidence="1">Uncharacterized protein</fullName>
    </submittedName>
</protein>
<dbReference type="GeneID" id="13402469"/>
<evidence type="ECO:0000313" key="2">
    <source>
        <dbReference type="Proteomes" id="UP000008062"/>
    </source>
</evidence>
<gene>
    <name evidence="1" type="ORF">MYCGRDRAFT_110786</name>
</gene>
<dbReference type="Proteomes" id="UP000008062">
    <property type="component" value="Chromosome 9"/>
</dbReference>
<name>F9XIX6_ZYMTI</name>
<reference evidence="1 2" key="1">
    <citation type="journal article" date="2011" name="PLoS Genet.">
        <title>Finished genome of the fungal wheat pathogen Mycosphaerella graminicola reveals dispensome structure, chromosome plasticity, and stealth pathogenesis.</title>
        <authorList>
            <person name="Goodwin S.B."/>
            <person name="Ben M'barek S."/>
            <person name="Dhillon B."/>
            <person name="Wittenberg A.H.J."/>
            <person name="Crane C.F."/>
            <person name="Hane J.K."/>
            <person name="Foster A.J."/>
            <person name="Van der Lee T.A.J."/>
            <person name="Grimwood J."/>
            <person name="Aerts A."/>
            <person name="Antoniw J."/>
            <person name="Bailey A."/>
            <person name="Bluhm B."/>
            <person name="Bowler J."/>
            <person name="Bristow J."/>
            <person name="van der Burgt A."/>
            <person name="Canto-Canche B."/>
            <person name="Churchill A.C.L."/>
            <person name="Conde-Ferraez L."/>
            <person name="Cools H.J."/>
            <person name="Coutinho P.M."/>
            <person name="Csukai M."/>
            <person name="Dehal P."/>
            <person name="De Wit P."/>
            <person name="Donzelli B."/>
            <person name="van de Geest H.C."/>
            <person name="van Ham R.C.H.J."/>
            <person name="Hammond-Kosack K.E."/>
            <person name="Henrissat B."/>
            <person name="Kilian A."/>
            <person name="Kobayashi A.K."/>
            <person name="Koopmann E."/>
            <person name="Kourmpetis Y."/>
            <person name="Kuzniar A."/>
            <person name="Lindquist E."/>
            <person name="Lombard V."/>
            <person name="Maliepaard C."/>
            <person name="Martins N."/>
            <person name="Mehrabi R."/>
            <person name="Nap J.P.H."/>
            <person name="Ponomarenko A."/>
            <person name="Rudd J.J."/>
            <person name="Salamov A."/>
            <person name="Schmutz J."/>
            <person name="Schouten H.J."/>
            <person name="Shapiro H."/>
            <person name="Stergiopoulos I."/>
            <person name="Torriani S.F.F."/>
            <person name="Tu H."/>
            <person name="de Vries R.P."/>
            <person name="Waalwijk C."/>
            <person name="Ware S.B."/>
            <person name="Wiebenga A."/>
            <person name="Zwiers L.-H."/>
            <person name="Oliver R.P."/>
            <person name="Grigoriev I.V."/>
            <person name="Kema G.H.J."/>
        </authorList>
    </citation>
    <scope>NUCLEOTIDE SEQUENCE [LARGE SCALE GENOMIC DNA]</scope>
    <source>
        <strain evidence="2">CBS 115943 / IPO323</strain>
    </source>
</reference>